<organism evidence="3 4">
    <name type="scientific">Alicyclobacillus tolerans</name>
    <dbReference type="NCBI Taxonomy" id="90970"/>
    <lineage>
        <taxon>Bacteria</taxon>
        <taxon>Bacillati</taxon>
        <taxon>Bacillota</taxon>
        <taxon>Bacilli</taxon>
        <taxon>Bacillales</taxon>
        <taxon>Alicyclobacillaceae</taxon>
        <taxon>Alicyclobacillus</taxon>
    </lineage>
</organism>
<dbReference type="PANTHER" id="PTHR30461">
    <property type="entry name" value="DNA-INVERTASE FROM LAMBDOID PROPHAGE"/>
    <property type="match status" value="1"/>
</dbReference>
<dbReference type="PANTHER" id="PTHR30461:SF23">
    <property type="entry name" value="DNA RECOMBINASE-RELATED"/>
    <property type="match status" value="1"/>
</dbReference>
<evidence type="ECO:0000259" key="1">
    <source>
        <dbReference type="PROSITE" id="PS51736"/>
    </source>
</evidence>
<reference evidence="4" key="1">
    <citation type="submission" date="2016-11" db="EMBL/GenBank/DDBJ databases">
        <authorList>
            <person name="Varghese N."/>
            <person name="Submissions S."/>
        </authorList>
    </citation>
    <scope>NUCLEOTIDE SEQUENCE [LARGE SCALE GENOMIC DNA]</scope>
    <source>
        <strain evidence="4">USBA-503</strain>
    </source>
</reference>
<dbReference type="Proteomes" id="UP000184016">
    <property type="component" value="Unassembled WGS sequence"/>
</dbReference>
<dbReference type="InterPro" id="IPR050639">
    <property type="entry name" value="SSR_resolvase"/>
</dbReference>
<dbReference type="Gene3D" id="3.40.50.1390">
    <property type="entry name" value="Resolvase, N-terminal catalytic domain"/>
    <property type="match status" value="1"/>
</dbReference>
<dbReference type="GO" id="GO:0003677">
    <property type="term" value="F:DNA binding"/>
    <property type="evidence" value="ECO:0007669"/>
    <property type="project" value="InterPro"/>
</dbReference>
<dbReference type="STRING" id="1830138.SAMN05443507_12615"/>
<dbReference type="Pfam" id="PF00239">
    <property type="entry name" value="Resolvase"/>
    <property type="match status" value="1"/>
</dbReference>
<gene>
    <name evidence="3" type="ORF">SAMN05443507_12615</name>
</gene>
<dbReference type="Pfam" id="PF13408">
    <property type="entry name" value="Zn_ribbon_recom"/>
    <property type="match status" value="1"/>
</dbReference>
<dbReference type="SUPFAM" id="SSF53041">
    <property type="entry name" value="Resolvase-like"/>
    <property type="match status" value="1"/>
</dbReference>
<dbReference type="InterPro" id="IPR011109">
    <property type="entry name" value="DNA_bind_recombinase_dom"/>
</dbReference>
<feature type="domain" description="Recombinase" evidence="2">
    <location>
        <begin position="165"/>
        <end position="300"/>
    </location>
</feature>
<evidence type="ECO:0000313" key="4">
    <source>
        <dbReference type="Proteomes" id="UP000184016"/>
    </source>
</evidence>
<dbReference type="PROSITE" id="PS51736">
    <property type="entry name" value="RECOMBINASES_3"/>
    <property type="match status" value="1"/>
</dbReference>
<name>A0A1M6W7D3_9BACL</name>
<dbReference type="Gene3D" id="3.90.1750.20">
    <property type="entry name" value="Putative Large Serine Recombinase, Chain B, Domain 2"/>
    <property type="match status" value="1"/>
</dbReference>
<protein>
    <submittedName>
        <fullName evidence="3">Site-specific DNA recombinase</fullName>
    </submittedName>
</protein>
<proteinExistence type="predicted"/>
<dbReference type="PROSITE" id="PS51737">
    <property type="entry name" value="RECOMBINASE_DNA_BIND"/>
    <property type="match status" value="1"/>
</dbReference>
<dbReference type="Pfam" id="PF07508">
    <property type="entry name" value="Recombinase"/>
    <property type="match status" value="1"/>
</dbReference>
<feature type="domain" description="Resolvase/invertase-type recombinase catalytic" evidence="1">
    <location>
        <begin position="3"/>
        <end position="158"/>
    </location>
</feature>
<dbReference type="SMART" id="SM00857">
    <property type="entry name" value="Resolvase"/>
    <property type="match status" value="1"/>
</dbReference>
<dbReference type="GO" id="GO:0000150">
    <property type="term" value="F:DNA strand exchange activity"/>
    <property type="evidence" value="ECO:0007669"/>
    <property type="project" value="InterPro"/>
</dbReference>
<dbReference type="InterPro" id="IPR038109">
    <property type="entry name" value="DNA_bind_recomb_sf"/>
</dbReference>
<dbReference type="InterPro" id="IPR036162">
    <property type="entry name" value="Resolvase-like_N_sf"/>
</dbReference>
<dbReference type="AlphaFoldDB" id="A0A1M6W7D3"/>
<dbReference type="CDD" id="cd00338">
    <property type="entry name" value="Ser_Recombinase"/>
    <property type="match status" value="1"/>
</dbReference>
<dbReference type="InterPro" id="IPR006119">
    <property type="entry name" value="Resolv_N"/>
</dbReference>
<keyword evidence="4" id="KW-1185">Reference proteome</keyword>
<accession>A0A1M6W7D3</accession>
<dbReference type="InterPro" id="IPR025827">
    <property type="entry name" value="Zn_ribbon_recom_dom"/>
</dbReference>
<dbReference type="RefSeq" id="WP_072875029.1">
    <property type="nucleotide sequence ID" value="NZ_FRAF01000026.1"/>
</dbReference>
<evidence type="ECO:0000259" key="2">
    <source>
        <dbReference type="PROSITE" id="PS51737"/>
    </source>
</evidence>
<dbReference type="EMBL" id="FRAF01000026">
    <property type="protein sequence ID" value="SHK89702.1"/>
    <property type="molecule type" value="Genomic_DNA"/>
</dbReference>
<evidence type="ECO:0000313" key="3">
    <source>
        <dbReference type="EMBL" id="SHK89702.1"/>
    </source>
</evidence>
<sequence>MTRCAIYARVSDESQLSGDSLEHQISVCREMARRRGQELGEYWETPDEWIYVDEAVSGTSLVNRLQAQKLLADARAGCFQVVLFKGISRLARDTVDALLLLRTLLAVGVRVLSLEENFDSQKDNAEFIFTIHSALAQAESEKISIRVRMGAMQKAKSGRWNGQPPDGYLLNPQTQRLEIDETFAPVIREIFSLYLQGYGTRKIAEILNKRLWKTKRNADWTARTISRILENPAYTGDVVYGRREKRLLAPSSHNWLKRRRITVWSKDKNSQAVCPSAHPPIISREIFSQVHTLMEQRRKYPGRSGQVHLLSNGLLRCSCGSRMIVKKNGRGKRYYRCRSQAEKGVFFCKQSYLPADEIEKMVQNAVLQQLKRLLSSHELPNVKQSCISVSKKRLAIQKQMDRVIKQSQELFMAYSQDGLSEEVFLPLNQKLKQQLQHLRNTEETLLAESKSEHQEGSAPLDAQQTLFHVVEELLHTPSPAPETTRAILQKMIQEIQVSQSTLSIQYRYFLVNHP</sequence>